<evidence type="ECO:0000256" key="1">
    <source>
        <dbReference type="SAM" id="SignalP"/>
    </source>
</evidence>
<organism evidence="2 3">
    <name type="scientific">Eiseniibacteriota bacterium</name>
    <dbReference type="NCBI Taxonomy" id="2212470"/>
    <lineage>
        <taxon>Bacteria</taxon>
        <taxon>Candidatus Eiseniibacteriota</taxon>
    </lineage>
</organism>
<gene>
    <name evidence="2" type="ORF">E6K81_13740</name>
</gene>
<proteinExistence type="predicted"/>
<sequence length="116" mass="12158">MILIAMLLCGTASIARAADPGALVAAKRALQEGMNHGDAQSMLKARGQLLGLLAGDPDSPLLHYWVAFADWRLVPMLLGHETAAPKRHCEEGLAQCDAALKADSRFAGALALKAGL</sequence>
<evidence type="ECO:0000313" key="2">
    <source>
        <dbReference type="EMBL" id="TMQ69962.1"/>
    </source>
</evidence>
<comment type="caution">
    <text evidence="2">The sequence shown here is derived from an EMBL/GenBank/DDBJ whole genome shotgun (WGS) entry which is preliminary data.</text>
</comment>
<dbReference type="Proteomes" id="UP000319771">
    <property type="component" value="Unassembled WGS sequence"/>
</dbReference>
<feature type="non-terminal residue" evidence="2">
    <location>
        <position position="116"/>
    </location>
</feature>
<accession>A0A538U251</accession>
<feature type="signal peptide" evidence="1">
    <location>
        <begin position="1"/>
        <end position="17"/>
    </location>
</feature>
<dbReference type="AlphaFoldDB" id="A0A538U251"/>
<keyword evidence="1" id="KW-0732">Signal</keyword>
<protein>
    <submittedName>
        <fullName evidence="2">Uncharacterized protein</fullName>
    </submittedName>
</protein>
<name>A0A538U251_UNCEI</name>
<reference evidence="2 3" key="1">
    <citation type="journal article" date="2019" name="Nat. Microbiol.">
        <title>Mediterranean grassland soil C-N compound turnover is dependent on rainfall and depth, and is mediated by genomically divergent microorganisms.</title>
        <authorList>
            <person name="Diamond S."/>
            <person name="Andeer P.F."/>
            <person name="Li Z."/>
            <person name="Crits-Christoph A."/>
            <person name="Burstein D."/>
            <person name="Anantharaman K."/>
            <person name="Lane K.R."/>
            <person name="Thomas B.C."/>
            <person name="Pan C."/>
            <person name="Northen T.R."/>
            <person name="Banfield J.F."/>
        </authorList>
    </citation>
    <scope>NUCLEOTIDE SEQUENCE [LARGE SCALE GENOMIC DNA]</scope>
    <source>
        <strain evidence="2">WS_11</strain>
    </source>
</reference>
<evidence type="ECO:0000313" key="3">
    <source>
        <dbReference type="Proteomes" id="UP000319771"/>
    </source>
</evidence>
<dbReference type="EMBL" id="VBPB01000263">
    <property type="protein sequence ID" value="TMQ69962.1"/>
    <property type="molecule type" value="Genomic_DNA"/>
</dbReference>
<feature type="chain" id="PRO_5021921496" evidence="1">
    <location>
        <begin position="18"/>
        <end position="116"/>
    </location>
</feature>